<dbReference type="GO" id="GO:0006631">
    <property type="term" value="P:fatty acid metabolic process"/>
    <property type="evidence" value="ECO:0007669"/>
    <property type="project" value="TreeGrafter"/>
</dbReference>
<reference evidence="5 6" key="1">
    <citation type="submission" date="2015-09" db="EMBL/GenBank/DDBJ databases">
        <title>Host preference determinants of Valsa canker pathogens revealed by comparative genomics.</title>
        <authorList>
            <person name="Yin Z."/>
            <person name="Huang L."/>
        </authorList>
    </citation>
    <scope>NUCLEOTIDE SEQUENCE [LARGE SCALE GENOMIC DNA]</scope>
    <source>
        <strain evidence="5 6">YSFL</strain>
    </source>
</reference>
<dbReference type="Gene3D" id="1.20.80.10">
    <property type="match status" value="1"/>
</dbReference>
<dbReference type="Pfam" id="PF00887">
    <property type="entry name" value="ACBP"/>
    <property type="match status" value="1"/>
</dbReference>
<dbReference type="PANTHER" id="PTHR23310:SF133">
    <property type="entry name" value="COA BINDING PROTEIN, PUTATIVE (AFU_ORTHOLOGUE AFUA_1G12300)-RELATED"/>
    <property type="match status" value="1"/>
</dbReference>
<dbReference type="SUPFAM" id="SSF47027">
    <property type="entry name" value="Acyl-CoA binding protein"/>
    <property type="match status" value="1"/>
</dbReference>
<organism evidence="5 6">
    <name type="scientific">Cytospora chrysosperma</name>
    <name type="common">Cytospora canker fungus</name>
    <name type="synonym">Sphaeria chrysosperma</name>
    <dbReference type="NCBI Taxonomy" id="252740"/>
    <lineage>
        <taxon>Eukaryota</taxon>
        <taxon>Fungi</taxon>
        <taxon>Dikarya</taxon>
        <taxon>Ascomycota</taxon>
        <taxon>Pezizomycotina</taxon>
        <taxon>Sordariomycetes</taxon>
        <taxon>Sordariomycetidae</taxon>
        <taxon>Diaporthales</taxon>
        <taxon>Cytosporaceae</taxon>
        <taxon>Cytospora</taxon>
    </lineage>
</organism>
<dbReference type="InterPro" id="IPR014352">
    <property type="entry name" value="FERM/acyl-CoA-bd_prot_sf"/>
</dbReference>
<dbReference type="AlphaFoldDB" id="A0A423WLN6"/>
<dbReference type="PROSITE" id="PS51228">
    <property type="entry name" value="ACB_2"/>
    <property type="match status" value="1"/>
</dbReference>
<dbReference type="EMBL" id="LJZO01000002">
    <property type="protein sequence ID" value="ROW04325.1"/>
    <property type="molecule type" value="Genomic_DNA"/>
</dbReference>
<sequence length="292" mass="33699">MADSVDRVFVHALNTVKKIPKTGATRPPPSDRMRLYGLYKQAMEGDVDGVMERPSSNSSLPSDELQREQDKWDAWDSQRGLSRTEAKRRYIEALIETMHKYATTPNAVELVSELEFVWNQIKDNSPASSDEIAKQLGMSAVDLGPRRFVQPISGAERPLKMLSPMSEEDEAEQDYQRRIAADEPEDDGEYVKRGDRWSKKMERAIVRLSAEIAALREQITTGREWRSRKERSFGAWVGWFLWVATKHIVIDAFILGLALLWMRRKKDRRLEDHVRAALKIGREYVRKVLPSR</sequence>
<dbReference type="InterPro" id="IPR035984">
    <property type="entry name" value="Acyl-CoA-binding_sf"/>
</dbReference>
<feature type="domain" description="ACB" evidence="4">
    <location>
        <begin position="5"/>
        <end position="103"/>
    </location>
</feature>
<gene>
    <name evidence="5" type="ORF">VSDG_00756</name>
</gene>
<keyword evidence="3" id="KW-1133">Transmembrane helix</keyword>
<dbReference type="STRING" id="252740.A0A423WLN6"/>
<feature type="transmembrane region" description="Helical" evidence="3">
    <location>
        <begin position="236"/>
        <end position="261"/>
    </location>
</feature>
<accession>A0A423WLN6</accession>
<keyword evidence="1" id="KW-0446">Lipid-binding</keyword>
<feature type="region of interest" description="Disordered" evidence="2">
    <location>
        <begin position="46"/>
        <end position="71"/>
    </location>
</feature>
<name>A0A423WLN6_CYTCH</name>
<evidence type="ECO:0000313" key="6">
    <source>
        <dbReference type="Proteomes" id="UP000284375"/>
    </source>
</evidence>
<evidence type="ECO:0000256" key="2">
    <source>
        <dbReference type="SAM" id="MobiDB-lite"/>
    </source>
</evidence>
<comment type="caution">
    <text evidence="5">The sequence shown here is derived from an EMBL/GenBank/DDBJ whole genome shotgun (WGS) entry which is preliminary data.</text>
</comment>
<dbReference type="InterPro" id="IPR000582">
    <property type="entry name" value="Acyl-CoA-binding_protein"/>
</dbReference>
<evidence type="ECO:0000256" key="3">
    <source>
        <dbReference type="SAM" id="Phobius"/>
    </source>
</evidence>
<proteinExistence type="predicted"/>
<keyword evidence="3" id="KW-0812">Transmembrane</keyword>
<dbReference type="OrthoDB" id="346910at2759"/>
<dbReference type="PANTHER" id="PTHR23310">
    <property type="entry name" value="ACYL-COA-BINDING PROTEIN, ACBP"/>
    <property type="match status" value="1"/>
</dbReference>
<evidence type="ECO:0000256" key="1">
    <source>
        <dbReference type="ARBA" id="ARBA00023121"/>
    </source>
</evidence>
<evidence type="ECO:0000313" key="5">
    <source>
        <dbReference type="EMBL" id="ROW04325.1"/>
    </source>
</evidence>
<evidence type="ECO:0000259" key="4">
    <source>
        <dbReference type="PROSITE" id="PS51228"/>
    </source>
</evidence>
<protein>
    <recommendedName>
        <fullName evidence="4">ACB domain-containing protein</fullName>
    </recommendedName>
</protein>
<dbReference type="Proteomes" id="UP000284375">
    <property type="component" value="Unassembled WGS sequence"/>
</dbReference>
<keyword evidence="3" id="KW-0472">Membrane</keyword>
<keyword evidence="6" id="KW-1185">Reference proteome</keyword>
<dbReference type="GO" id="GO:0000062">
    <property type="term" value="F:fatty-acyl-CoA binding"/>
    <property type="evidence" value="ECO:0007669"/>
    <property type="project" value="InterPro"/>
</dbReference>